<gene>
    <name evidence="5" type="ORF">METZ01_LOCUS14308</name>
</gene>
<keyword evidence="1" id="KW-0812">Transmembrane</keyword>
<dbReference type="Pfam" id="PF25954">
    <property type="entry name" value="Beta-barrel_RND_2"/>
    <property type="match status" value="1"/>
</dbReference>
<dbReference type="Gene3D" id="2.40.50.100">
    <property type="match status" value="1"/>
</dbReference>
<feature type="domain" description="Multidrug resistance protein MdtA-like barrel-sandwich hybrid" evidence="2">
    <location>
        <begin position="84"/>
        <end position="202"/>
    </location>
</feature>
<dbReference type="InterPro" id="IPR058637">
    <property type="entry name" value="YknX-like_C"/>
</dbReference>
<accession>A0A381P4G9</accession>
<proteinExistence type="predicted"/>
<feature type="transmembrane region" description="Helical" evidence="1">
    <location>
        <begin position="28"/>
        <end position="47"/>
    </location>
</feature>
<dbReference type="EMBL" id="UINC01000804">
    <property type="protein sequence ID" value="SUZ61454.1"/>
    <property type="molecule type" value="Genomic_DNA"/>
</dbReference>
<name>A0A381P4G9_9ZZZZ</name>
<feature type="domain" description="YknX-like C-terminal permuted SH3-like" evidence="4">
    <location>
        <begin position="312"/>
        <end position="379"/>
    </location>
</feature>
<evidence type="ECO:0000259" key="4">
    <source>
        <dbReference type="Pfam" id="PF25989"/>
    </source>
</evidence>
<evidence type="ECO:0000256" key="1">
    <source>
        <dbReference type="SAM" id="Phobius"/>
    </source>
</evidence>
<evidence type="ECO:0000259" key="3">
    <source>
        <dbReference type="Pfam" id="PF25954"/>
    </source>
</evidence>
<organism evidence="5">
    <name type="scientific">marine metagenome</name>
    <dbReference type="NCBI Taxonomy" id="408172"/>
    <lineage>
        <taxon>unclassified sequences</taxon>
        <taxon>metagenomes</taxon>
        <taxon>ecological metagenomes</taxon>
    </lineage>
</organism>
<keyword evidence="1" id="KW-1133">Transmembrane helix</keyword>
<protein>
    <submittedName>
        <fullName evidence="5">Uncharacterized protein</fullName>
    </submittedName>
</protein>
<dbReference type="GO" id="GO:1990281">
    <property type="term" value="C:efflux pump complex"/>
    <property type="evidence" value="ECO:0007669"/>
    <property type="project" value="TreeGrafter"/>
</dbReference>
<keyword evidence="1" id="KW-0472">Membrane</keyword>
<dbReference type="AlphaFoldDB" id="A0A381P4G9"/>
<evidence type="ECO:0000259" key="2">
    <source>
        <dbReference type="Pfam" id="PF25917"/>
    </source>
</evidence>
<dbReference type="InterPro" id="IPR058625">
    <property type="entry name" value="MdtA-like_BSH"/>
</dbReference>
<dbReference type="SUPFAM" id="SSF111369">
    <property type="entry name" value="HlyD-like secretion proteins"/>
    <property type="match status" value="1"/>
</dbReference>
<dbReference type="PANTHER" id="PTHR30469">
    <property type="entry name" value="MULTIDRUG RESISTANCE PROTEIN MDTA"/>
    <property type="match status" value="1"/>
</dbReference>
<dbReference type="PANTHER" id="PTHR30469:SF38">
    <property type="entry name" value="HLYD FAMILY SECRETION PROTEIN"/>
    <property type="match status" value="1"/>
</dbReference>
<evidence type="ECO:0000313" key="5">
    <source>
        <dbReference type="EMBL" id="SUZ61454.1"/>
    </source>
</evidence>
<reference evidence="5" key="1">
    <citation type="submission" date="2018-05" db="EMBL/GenBank/DDBJ databases">
        <authorList>
            <person name="Lanie J.A."/>
            <person name="Ng W.-L."/>
            <person name="Kazmierczak K.M."/>
            <person name="Andrzejewski T.M."/>
            <person name="Davidsen T.M."/>
            <person name="Wayne K.J."/>
            <person name="Tettelin H."/>
            <person name="Glass J.I."/>
            <person name="Rusch D."/>
            <person name="Podicherti R."/>
            <person name="Tsui H.-C.T."/>
            <person name="Winkler M.E."/>
        </authorList>
    </citation>
    <scope>NUCLEOTIDE SEQUENCE</scope>
</reference>
<dbReference type="Pfam" id="PF25917">
    <property type="entry name" value="BSH_RND"/>
    <property type="match status" value="1"/>
</dbReference>
<dbReference type="Gene3D" id="2.40.30.170">
    <property type="match status" value="1"/>
</dbReference>
<dbReference type="InterPro" id="IPR058792">
    <property type="entry name" value="Beta-barrel_RND_2"/>
</dbReference>
<dbReference type="InterPro" id="IPR006143">
    <property type="entry name" value="RND_pump_MFP"/>
</dbReference>
<sequence length="380" mass="41407">MSEKEELLNNLKIDRSKEAESEPFPTKIVSIIIGAIAIIGIGLWFLLAEEEIQEVTTFTVKSVNASGSSATSILDASGYVVARRRATVSSKITGKVLEVLVEEGMYVEKGQLLAQLDDSTYKADLQYAQSQLKQAQIAFKSTSALIEGNFASPDELKTREAIMEGAQALVNLSKQRVDDMQILAPFSGVVVYKAAQPGEMISPVSAGGGFTATGICTIVDMESLEIEVDVNEAFINRVESGQPVVANLNAYPKWDIPSEVIAIIPTADRNKATVRVRIGLLEKDERVLPDMGIRVSFLQKMAETASERKEGVVVPNEAVMNEGNTSYVMLVKNGRIEIKQVEVAEETSNYSRIIKGVRAGDQVVASYDQQLENNQKVTVN</sequence>
<dbReference type="NCBIfam" id="TIGR01730">
    <property type="entry name" value="RND_mfp"/>
    <property type="match status" value="1"/>
</dbReference>
<feature type="domain" description="CusB-like beta-barrel" evidence="3">
    <location>
        <begin position="226"/>
        <end position="298"/>
    </location>
</feature>
<dbReference type="GO" id="GO:0015562">
    <property type="term" value="F:efflux transmembrane transporter activity"/>
    <property type="evidence" value="ECO:0007669"/>
    <property type="project" value="TreeGrafter"/>
</dbReference>
<dbReference type="Pfam" id="PF25989">
    <property type="entry name" value="YknX_C"/>
    <property type="match status" value="1"/>
</dbReference>
<dbReference type="Gene3D" id="2.40.420.20">
    <property type="match status" value="1"/>
</dbReference>